<name>A0A6G0SIJ2_9STRA</name>
<reference evidence="2 3" key="1">
    <citation type="submission" date="2018-09" db="EMBL/GenBank/DDBJ databases">
        <title>Genomic investigation of the strawberry pathogen Phytophthora fragariae indicates pathogenicity is determined by transcriptional variation in three key races.</title>
        <authorList>
            <person name="Adams T.M."/>
            <person name="Armitage A.D."/>
            <person name="Sobczyk M.K."/>
            <person name="Bates H.J."/>
            <person name="Dunwell J.M."/>
            <person name="Nellist C.F."/>
            <person name="Harrison R.J."/>
        </authorList>
    </citation>
    <scope>NUCLEOTIDE SEQUENCE [LARGE SCALE GENOMIC DNA]</scope>
    <source>
        <strain evidence="2 3">NOV-77</strain>
    </source>
</reference>
<dbReference type="Proteomes" id="UP000486351">
    <property type="component" value="Unassembled WGS sequence"/>
</dbReference>
<evidence type="ECO:0000313" key="3">
    <source>
        <dbReference type="Proteomes" id="UP000486351"/>
    </source>
</evidence>
<protein>
    <submittedName>
        <fullName evidence="2">Uncharacterized protein</fullName>
    </submittedName>
</protein>
<sequence length="190" mass="21321">MQAFFGPSIVEHGGDPPDGLDDSDERAVVESVGETEMSLDEEAVVLDEGHPKHLHRAPQVVSLLTDRTRVVAYMQALHDAGETRLPSKAVAKFPALFTGNQKANLQKSSRWWKERERHMAKQRRSVVAGPLNLTNVLQPRNVAINRSYQKHHRSMFDTYIRDELRFVILQDAIGEPEGPSYNAVPGLDCL</sequence>
<dbReference type="EMBL" id="QXFY01000062">
    <property type="protein sequence ID" value="KAE9359244.1"/>
    <property type="molecule type" value="Genomic_DNA"/>
</dbReference>
<dbReference type="AlphaFoldDB" id="A0A6G0SIJ2"/>
<evidence type="ECO:0000256" key="1">
    <source>
        <dbReference type="SAM" id="MobiDB-lite"/>
    </source>
</evidence>
<proteinExistence type="predicted"/>
<gene>
    <name evidence="2" type="ORF">PF008_g2320</name>
</gene>
<organism evidence="2 3">
    <name type="scientific">Phytophthora fragariae</name>
    <dbReference type="NCBI Taxonomy" id="53985"/>
    <lineage>
        <taxon>Eukaryota</taxon>
        <taxon>Sar</taxon>
        <taxon>Stramenopiles</taxon>
        <taxon>Oomycota</taxon>
        <taxon>Peronosporomycetes</taxon>
        <taxon>Peronosporales</taxon>
        <taxon>Peronosporaceae</taxon>
        <taxon>Phytophthora</taxon>
    </lineage>
</organism>
<feature type="region of interest" description="Disordered" evidence="1">
    <location>
        <begin position="1"/>
        <end position="24"/>
    </location>
</feature>
<accession>A0A6G0SIJ2</accession>
<comment type="caution">
    <text evidence="2">The sequence shown here is derived from an EMBL/GenBank/DDBJ whole genome shotgun (WGS) entry which is preliminary data.</text>
</comment>
<evidence type="ECO:0000313" key="2">
    <source>
        <dbReference type="EMBL" id="KAE9359244.1"/>
    </source>
</evidence>